<evidence type="ECO:0000313" key="18">
    <source>
        <dbReference type="Proteomes" id="UP001153620"/>
    </source>
</evidence>
<dbReference type="SUPFAM" id="SSF53067">
    <property type="entry name" value="Actin-like ATPase domain"/>
    <property type="match status" value="2"/>
</dbReference>
<dbReference type="EMBL" id="OU895879">
    <property type="protein sequence ID" value="CAG9808837.1"/>
    <property type="molecule type" value="Genomic_DNA"/>
</dbReference>
<comment type="catalytic activity">
    <reaction evidence="9">
        <text>a D-hexose + ATP = a D-hexose 6-phosphate + ADP + H(+)</text>
        <dbReference type="Rhea" id="RHEA:22740"/>
        <dbReference type="ChEBI" id="CHEBI:4194"/>
        <dbReference type="ChEBI" id="CHEBI:15378"/>
        <dbReference type="ChEBI" id="CHEBI:30616"/>
        <dbReference type="ChEBI" id="CHEBI:229467"/>
        <dbReference type="ChEBI" id="CHEBI:456216"/>
        <dbReference type="EC" id="2.7.1.1"/>
    </reaction>
    <physiologicalReaction direction="left-to-right" evidence="9">
        <dbReference type="Rhea" id="RHEA:22741"/>
    </physiologicalReaction>
</comment>
<keyword evidence="7 14" id="KW-0067">ATP-binding</keyword>
<evidence type="ECO:0000256" key="6">
    <source>
        <dbReference type="ARBA" id="ARBA00022777"/>
    </source>
</evidence>
<feature type="domain" description="Hexokinase C-terminal" evidence="16">
    <location>
        <begin position="210"/>
        <end position="445"/>
    </location>
</feature>
<dbReference type="GO" id="GO:0001678">
    <property type="term" value="P:intracellular glucose homeostasis"/>
    <property type="evidence" value="ECO:0007669"/>
    <property type="project" value="InterPro"/>
</dbReference>
<dbReference type="Gene3D" id="3.40.367.20">
    <property type="match status" value="1"/>
</dbReference>
<dbReference type="GO" id="GO:0005739">
    <property type="term" value="C:mitochondrion"/>
    <property type="evidence" value="ECO:0007669"/>
    <property type="project" value="TreeGrafter"/>
</dbReference>
<evidence type="ECO:0000259" key="16">
    <source>
        <dbReference type="Pfam" id="PF03727"/>
    </source>
</evidence>
<comment type="pathway">
    <text evidence="1">Carbohydrate degradation; glycolysis; D-glyceraldehyde 3-phosphate and glycerone phosphate from D-glucose: step 1/4.</text>
</comment>
<organism evidence="17 18">
    <name type="scientific">Chironomus riparius</name>
    <dbReference type="NCBI Taxonomy" id="315576"/>
    <lineage>
        <taxon>Eukaryota</taxon>
        <taxon>Metazoa</taxon>
        <taxon>Ecdysozoa</taxon>
        <taxon>Arthropoda</taxon>
        <taxon>Hexapoda</taxon>
        <taxon>Insecta</taxon>
        <taxon>Pterygota</taxon>
        <taxon>Neoptera</taxon>
        <taxon>Endopterygota</taxon>
        <taxon>Diptera</taxon>
        <taxon>Nematocera</taxon>
        <taxon>Chironomoidea</taxon>
        <taxon>Chironomidae</taxon>
        <taxon>Chironominae</taxon>
        <taxon>Chironomus</taxon>
    </lineage>
</organism>
<dbReference type="GO" id="GO:0005829">
    <property type="term" value="C:cytosol"/>
    <property type="evidence" value="ECO:0007669"/>
    <property type="project" value="TreeGrafter"/>
</dbReference>
<proteinExistence type="inferred from homology"/>
<dbReference type="Pfam" id="PF03727">
    <property type="entry name" value="Hexokinase_2"/>
    <property type="match status" value="1"/>
</dbReference>
<dbReference type="PRINTS" id="PR00475">
    <property type="entry name" value="HEXOKINASE"/>
</dbReference>
<dbReference type="PANTHER" id="PTHR19443">
    <property type="entry name" value="HEXOKINASE"/>
    <property type="match status" value="1"/>
</dbReference>
<dbReference type="CDD" id="cd24019">
    <property type="entry name" value="ASKHA_NBD_HK_meta"/>
    <property type="match status" value="1"/>
</dbReference>
<evidence type="ECO:0000256" key="5">
    <source>
        <dbReference type="ARBA" id="ARBA00022741"/>
    </source>
</evidence>
<dbReference type="InterPro" id="IPR001312">
    <property type="entry name" value="Hexokinase"/>
</dbReference>
<keyword evidence="4 14" id="KW-0808">Transferase</keyword>
<evidence type="ECO:0000256" key="4">
    <source>
        <dbReference type="ARBA" id="ARBA00022679"/>
    </source>
</evidence>
<evidence type="ECO:0000313" key="17">
    <source>
        <dbReference type="EMBL" id="CAG9808837.1"/>
    </source>
</evidence>
<dbReference type="OrthoDB" id="419537at2759"/>
<reference evidence="17" key="2">
    <citation type="submission" date="2022-10" db="EMBL/GenBank/DDBJ databases">
        <authorList>
            <consortium name="ENA_rothamsted_submissions"/>
            <consortium name="culmorum"/>
            <person name="King R."/>
        </authorList>
    </citation>
    <scope>NUCLEOTIDE SEQUENCE</scope>
</reference>
<dbReference type="GO" id="GO:0005536">
    <property type="term" value="F:D-glucose binding"/>
    <property type="evidence" value="ECO:0007669"/>
    <property type="project" value="InterPro"/>
</dbReference>
<keyword evidence="5 14" id="KW-0547">Nucleotide-binding</keyword>
<dbReference type="Proteomes" id="UP001153620">
    <property type="component" value="Chromosome 3"/>
</dbReference>
<dbReference type="GO" id="GO:0005524">
    <property type="term" value="F:ATP binding"/>
    <property type="evidence" value="ECO:0007669"/>
    <property type="project" value="UniProtKB-UniRule"/>
</dbReference>
<comment type="catalytic activity">
    <reaction evidence="11">
        <text>D-glucose + ATP = D-glucose 6-phosphate + ADP + H(+)</text>
        <dbReference type="Rhea" id="RHEA:17825"/>
        <dbReference type="ChEBI" id="CHEBI:4167"/>
        <dbReference type="ChEBI" id="CHEBI:15378"/>
        <dbReference type="ChEBI" id="CHEBI:30616"/>
        <dbReference type="ChEBI" id="CHEBI:61548"/>
        <dbReference type="ChEBI" id="CHEBI:456216"/>
        <dbReference type="EC" id="2.7.1.1"/>
    </reaction>
    <physiologicalReaction direction="left-to-right" evidence="11">
        <dbReference type="Rhea" id="RHEA:17826"/>
    </physiologicalReaction>
</comment>
<sequence>MTKVSQKIHDLIDCDLVLDKNKLQNVMINFEREIKKGLKKASQAESEVKCFVTYVTKLPQGSETGKFLALDLGGTNFRVLLIHLKGEEDYEFESKIYAIPQSIMLGSGTELFDHIAFCLAEFVRENKVQDEVLPLGFTFSFPCQQNGLTKGLLIKWTKGFNCSDVVNKNVVELLEDAIRKRNDIKILICAILNDTTGTLMSCAWKYNNCKIGVIIGTGTNACYMEKSCKAEFFETNDKVREENVIINTEFGAFGEKGSLNEIITMYDKDVDENSINAGNQLFEKMISGMYMGELVRLVIVRLAEKKLLFNGKISEKLKTRYQFYTKYVSEIEADDENVFMMAREVLNELDIHDATDEDCRIVRYCCEVISRRAAQLVSSALAVLMLRIGDPNITIGVDGSVYRFHPKFHDLMTDTIKEIVPSNYNFKFVLSEDGSGRGAALVAAVASRDIKDKI</sequence>
<evidence type="ECO:0000256" key="3">
    <source>
        <dbReference type="ARBA" id="ARBA00009225"/>
    </source>
</evidence>
<evidence type="ECO:0000256" key="13">
    <source>
        <dbReference type="ARBA" id="ARBA00059457"/>
    </source>
</evidence>
<evidence type="ECO:0000256" key="8">
    <source>
        <dbReference type="ARBA" id="ARBA00023152"/>
    </source>
</evidence>
<dbReference type="GO" id="GO:0004340">
    <property type="term" value="F:glucokinase activity"/>
    <property type="evidence" value="ECO:0007669"/>
    <property type="project" value="TreeGrafter"/>
</dbReference>
<name>A0A9N9WWZ6_9DIPT</name>
<evidence type="ECO:0000256" key="7">
    <source>
        <dbReference type="ARBA" id="ARBA00022840"/>
    </source>
</evidence>
<dbReference type="InterPro" id="IPR022672">
    <property type="entry name" value="Hexokinase_N"/>
</dbReference>
<keyword evidence="8 14" id="KW-0324">Glycolysis</keyword>
<comment type="catalytic activity">
    <reaction evidence="12">
        <text>D-mannose + ATP = D-mannose 6-phosphate + ADP + H(+)</text>
        <dbReference type="Rhea" id="RHEA:11028"/>
        <dbReference type="ChEBI" id="CHEBI:4208"/>
        <dbReference type="ChEBI" id="CHEBI:15378"/>
        <dbReference type="ChEBI" id="CHEBI:30616"/>
        <dbReference type="ChEBI" id="CHEBI:58735"/>
        <dbReference type="ChEBI" id="CHEBI:456216"/>
        <dbReference type="EC" id="2.7.1.1"/>
    </reaction>
    <physiologicalReaction direction="left-to-right" evidence="12">
        <dbReference type="Rhea" id="RHEA:11029"/>
    </physiologicalReaction>
</comment>
<evidence type="ECO:0000256" key="12">
    <source>
        <dbReference type="ARBA" id="ARBA00050361"/>
    </source>
</evidence>
<dbReference type="InterPro" id="IPR022673">
    <property type="entry name" value="Hexokinase_C"/>
</dbReference>
<dbReference type="GO" id="GO:0006006">
    <property type="term" value="P:glucose metabolic process"/>
    <property type="evidence" value="ECO:0007669"/>
    <property type="project" value="TreeGrafter"/>
</dbReference>
<evidence type="ECO:0000256" key="14">
    <source>
        <dbReference type="RuleBase" id="RU362007"/>
    </source>
</evidence>
<dbReference type="Pfam" id="PF00349">
    <property type="entry name" value="Hexokinase_1"/>
    <property type="match status" value="1"/>
</dbReference>
<protein>
    <recommendedName>
        <fullName evidence="14">Phosphotransferase</fullName>
        <ecNumber evidence="14">2.7.1.-</ecNumber>
    </recommendedName>
</protein>
<evidence type="ECO:0000256" key="10">
    <source>
        <dbReference type="ARBA" id="ARBA00047905"/>
    </source>
</evidence>
<dbReference type="FunFam" id="3.40.367.20:FF:000005">
    <property type="entry name" value="Phosphotransferase"/>
    <property type="match status" value="1"/>
</dbReference>
<evidence type="ECO:0000256" key="11">
    <source>
        <dbReference type="ARBA" id="ARBA00048160"/>
    </source>
</evidence>
<reference evidence="17" key="1">
    <citation type="submission" date="2022-01" db="EMBL/GenBank/DDBJ databases">
        <authorList>
            <person name="King R."/>
        </authorList>
    </citation>
    <scope>NUCLEOTIDE SEQUENCE</scope>
</reference>
<accession>A0A9N9WWZ6</accession>
<comment type="pathway">
    <text evidence="2">Carbohydrate metabolism; hexose metabolism.</text>
</comment>
<evidence type="ECO:0000259" key="15">
    <source>
        <dbReference type="Pfam" id="PF00349"/>
    </source>
</evidence>
<dbReference type="PROSITE" id="PS00378">
    <property type="entry name" value="HEXOKINASE_1"/>
    <property type="match status" value="1"/>
</dbReference>
<comment type="similarity">
    <text evidence="3 14">Belongs to the hexokinase family.</text>
</comment>
<dbReference type="Gene3D" id="3.30.420.40">
    <property type="match status" value="1"/>
</dbReference>
<dbReference type="EC" id="2.7.1.-" evidence="14"/>
<keyword evidence="18" id="KW-1185">Reference proteome</keyword>
<keyword evidence="6 14" id="KW-0418">Kinase</keyword>
<dbReference type="AlphaFoldDB" id="A0A9N9WWZ6"/>
<evidence type="ECO:0000256" key="2">
    <source>
        <dbReference type="ARBA" id="ARBA00005028"/>
    </source>
</evidence>
<feature type="domain" description="Hexokinase N-terminal" evidence="15">
    <location>
        <begin position="15"/>
        <end position="204"/>
    </location>
</feature>
<comment type="function">
    <text evidence="13">Catalyzes the phosphorylation of various hexoses to hexose 6-phosphate.</text>
</comment>
<evidence type="ECO:0000256" key="1">
    <source>
        <dbReference type="ARBA" id="ARBA00004888"/>
    </source>
</evidence>
<dbReference type="PANTHER" id="PTHR19443:SF16">
    <property type="entry name" value="HEXOKINASE TYPE 1-RELATED"/>
    <property type="match status" value="1"/>
</dbReference>
<dbReference type="PROSITE" id="PS51748">
    <property type="entry name" value="HEXOKINASE_2"/>
    <property type="match status" value="1"/>
</dbReference>
<evidence type="ECO:0000256" key="9">
    <source>
        <dbReference type="ARBA" id="ARBA00044613"/>
    </source>
</evidence>
<gene>
    <name evidence="17" type="ORF">CHIRRI_LOCUS11673</name>
</gene>
<dbReference type="GO" id="GO:0008865">
    <property type="term" value="F:fructokinase activity"/>
    <property type="evidence" value="ECO:0007669"/>
    <property type="project" value="TreeGrafter"/>
</dbReference>
<dbReference type="InterPro" id="IPR043129">
    <property type="entry name" value="ATPase_NBD"/>
</dbReference>
<comment type="catalytic activity">
    <reaction evidence="10">
        <text>D-fructose + ATP = D-fructose 6-phosphate + ADP + H(+)</text>
        <dbReference type="Rhea" id="RHEA:16125"/>
        <dbReference type="ChEBI" id="CHEBI:15378"/>
        <dbReference type="ChEBI" id="CHEBI:30616"/>
        <dbReference type="ChEBI" id="CHEBI:37721"/>
        <dbReference type="ChEBI" id="CHEBI:61527"/>
        <dbReference type="ChEBI" id="CHEBI:456216"/>
        <dbReference type="EC" id="2.7.1.1"/>
    </reaction>
    <physiologicalReaction direction="left-to-right" evidence="10">
        <dbReference type="Rhea" id="RHEA:16126"/>
    </physiologicalReaction>
</comment>
<dbReference type="FunFam" id="3.30.420.40:FF:000095">
    <property type="entry name" value="Phosphotransferase"/>
    <property type="match status" value="1"/>
</dbReference>
<dbReference type="InterPro" id="IPR019807">
    <property type="entry name" value="Hexokinase_BS"/>
</dbReference>
<dbReference type="GO" id="GO:0006096">
    <property type="term" value="P:glycolytic process"/>
    <property type="evidence" value="ECO:0007669"/>
    <property type="project" value="UniProtKB-KW"/>
</dbReference>